<dbReference type="EC" id="2.3.2.27" evidence="2"/>
<evidence type="ECO:0000259" key="8">
    <source>
        <dbReference type="PROSITE" id="PS50089"/>
    </source>
</evidence>
<feature type="domain" description="RING-type" evidence="8">
    <location>
        <begin position="1"/>
        <end position="26"/>
    </location>
</feature>
<keyword evidence="10" id="KW-1185">Reference proteome</keyword>
<evidence type="ECO:0000256" key="6">
    <source>
        <dbReference type="PROSITE-ProRule" id="PRU00175"/>
    </source>
</evidence>
<dbReference type="PANTHER" id="PTHR15710">
    <property type="entry name" value="E3 UBIQUITIN-PROTEIN LIGASE PRAJA"/>
    <property type="match status" value="1"/>
</dbReference>
<dbReference type="InterPro" id="IPR013083">
    <property type="entry name" value="Znf_RING/FYVE/PHD"/>
</dbReference>
<evidence type="ECO:0000313" key="10">
    <source>
        <dbReference type="Proteomes" id="UP000594263"/>
    </source>
</evidence>
<dbReference type="OMA" id="GERRWTN"/>
<protein>
    <recommendedName>
        <fullName evidence="2">RING-type E3 ubiquitin transferase</fullName>
        <ecNumber evidence="2">2.3.2.27</ecNumber>
    </recommendedName>
</protein>
<dbReference type="GO" id="GO:0005737">
    <property type="term" value="C:cytoplasm"/>
    <property type="evidence" value="ECO:0007669"/>
    <property type="project" value="TreeGrafter"/>
</dbReference>
<dbReference type="GO" id="GO:0008270">
    <property type="term" value="F:zinc ion binding"/>
    <property type="evidence" value="ECO:0007669"/>
    <property type="project" value="UniProtKB-KW"/>
</dbReference>
<dbReference type="Pfam" id="PF13639">
    <property type="entry name" value="zf-RING_2"/>
    <property type="match status" value="1"/>
</dbReference>
<dbReference type="Gene3D" id="3.30.40.10">
    <property type="entry name" value="Zinc/RING finger domain, C3HC4 (zinc finger)"/>
    <property type="match status" value="1"/>
</dbReference>
<dbReference type="SUPFAM" id="SSF57850">
    <property type="entry name" value="RING/U-box"/>
    <property type="match status" value="1"/>
</dbReference>
<dbReference type="GO" id="GO:0016567">
    <property type="term" value="P:protein ubiquitination"/>
    <property type="evidence" value="ECO:0007669"/>
    <property type="project" value="TreeGrafter"/>
</dbReference>
<dbReference type="Gramene" id="Kaladp0039s0149.1.v1.1">
    <property type="protein sequence ID" value="Kaladp0039s0149.1.v1.1.CDS.1"/>
    <property type="gene ID" value="Kaladp0039s0149.v1.1"/>
</dbReference>
<dbReference type="GO" id="GO:0061630">
    <property type="term" value="F:ubiquitin protein ligase activity"/>
    <property type="evidence" value="ECO:0007669"/>
    <property type="project" value="UniProtKB-EC"/>
</dbReference>
<feature type="compositionally biased region" description="Basic and acidic residues" evidence="7">
    <location>
        <begin position="33"/>
        <end position="44"/>
    </location>
</feature>
<proteinExistence type="predicted"/>
<organism evidence="9 10">
    <name type="scientific">Kalanchoe fedtschenkoi</name>
    <name type="common">Lavender scallops</name>
    <name type="synonym">South American air plant</name>
    <dbReference type="NCBI Taxonomy" id="63787"/>
    <lineage>
        <taxon>Eukaryota</taxon>
        <taxon>Viridiplantae</taxon>
        <taxon>Streptophyta</taxon>
        <taxon>Embryophyta</taxon>
        <taxon>Tracheophyta</taxon>
        <taxon>Spermatophyta</taxon>
        <taxon>Magnoliopsida</taxon>
        <taxon>eudicotyledons</taxon>
        <taxon>Gunneridae</taxon>
        <taxon>Pentapetalae</taxon>
        <taxon>Saxifragales</taxon>
        <taxon>Crassulaceae</taxon>
        <taxon>Kalanchoe</taxon>
    </lineage>
</organism>
<evidence type="ECO:0000313" key="9">
    <source>
        <dbReference type="EnsemblPlants" id="Kaladp0039s0149.1.v1.1.CDS.1"/>
    </source>
</evidence>
<accession>A0A7N0ZV65</accession>
<comment type="catalytic activity">
    <reaction evidence="1">
        <text>S-ubiquitinyl-[E2 ubiquitin-conjugating enzyme]-L-cysteine + [acceptor protein]-L-lysine = [E2 ubiquitin-conjugating enzyme]-L-cysteine + N(6)-ubiquitinyl-[acceptor protein]-L-lysine.</text>
        <dbReference type="EC" id="2.3.2.27"/>
    </reaction>
</comment>
<evidence type="ECO:0000256" key="4">
    <source>
        <dbReference type="ARBA" id="ARBA00022771"/>
    </source>
</evidence>
<dbReference type="PANTHER" id="PTHR15710:SF217">
    <property type="entry name" value="E3 UBIQUITIN-PROTEIN LIGASE RDUF2"/>
    <property type="match status" value="1"/>
</dbReference>
<dbReference type="AlphaFoldDB" id="A0A7N0ZV65"/>
<keyword evidence="3" id="KW-0479">Metal-binding</keyword>
<feature type="compositionally biased region" description="Polar residues" evidence="7">
    <location>
        <begin position="46"/>
        <end position="59"/>
    </location>
</feature>
<reference evidence="9" key="1">
    <citation type="submission" date="2021-01" db="UniProtKB">
        <authorList>
            <consortium name="EnsemblPlants"/>
        </authorList>
    </citation>
    <scope>IDENTIFICATION</scope>
</reference>
<evidence type="ECO:0000256" key="3">
    <source>
        <dbReference type="ARBA" id="ARBA00022723"/>
    </source>
</evidence>
<dbReference type="Proteomes" id="UP000594263">
    <property type="component" value="Unplaced"/>
</dbReference>
<evidence type="ECO:0000256" key="1">
    <source>
        <dbReference type="ARBA" id="ARBA00000900"/>
    </source>
</evidence>
<feature type="region of interest" description="Disordered" evidence="7">
    <location>
        <begin position="33"/>
        <end position="65"/>
    </location>
</feature>
<keyword evidence="5" id="KW-0862">Zinc</keyword>
<keyword evidence="4 6" id="KW-0863">Zinc-finger</keyword>
<evidence type="ECO:0000256" key="5">
    <source>
        <dbReference type="ARBA" id="ARBA00022833"/>
    </source>
</evidence>
<evidence type="ECO:0000256" key="7">
    <source>
        <dbReference type="SAM" id="MobiDB-lite"/>
    </source>
</evidence>
<dbReference type="PROSITE" id="PS50089">
    <property type="entry name" value="ZF_RING_2"/>
    <property type="match status" value="1"/>
</dbReference>
<evidence type="ECO:0000256" key="2">
    <source>
        <dbReference type="ARBA" id="ARBA00012483"/>
    </source>
</evidence>
<dbReference type="InterPro" id="IPR001841">
    <property type="entry name" value="Znf_RING"/>
</dbReference>
<dbReference type="EnsemblPlants" id="Kaladp0039s0149.1.v1.1">
    <property type="protein sequence ID" value="Kaladp0039s0149.1.v1.1.CDS.1"/>
    <property type="gene ID" value="Kaladp0039s0149.v1.1"/>
</dbReference>
<sequence>MPCKHRFHEGCILPWLELHSSCPVCRYQMPADESKMRSARRESDNPNDGSDQNTGEDGNSGSGVRFSIPWPFNALFSFRGATSAASDNGGNEGGDSHAA</sequence>
<name>A0A7N0ZV65_KALFE</name>